<sequence length="75" mass="8161">MRFVRISDQETSQQATVHSVLPDGSVTVVGDDGLLHTAPVEAVRAGGWRAPRPGQRVALRREESTITAMLPPTQR</sequence>
<gene>
    <name evidence="1" type="ORF">GCM10022247_61330</name>
</gene>
<name>A0ABP7TM16_9PSEU</name>
<protein>
    <submittedName>
        <fullName evidence="1">Uncharacterized protein</fullName>
    </submittedName>
</protein>
<comment type="caution">
    <text evidence="1">The sequence shown here is derived from an EMBL/GenBank/DDBJ whole genome shotgun (WGS) entry which is preliminary data.</text>
</comment>
<dbReference type="EMBL" id="BAABAL010000019">
    <property type="protein sequence ID" value="GAA4028101.1"/>
    <property type="molecule type" value="Genomic_DNA"/>
</dbReference>
<dbReference type="Proteomes" id="UP001501747">
    <property type="component" value="Unassembled WGS sequence"/>
</dbReference>
<accession>A0ABP7TM16</accession>
<evidence type="ECO:0000313" key="2">
    <source>
        <dbReference type="Proteomes" id="UP001501747"/>
    </source>
</evidence>
<reference evidence="2" key="1">
    <citation type="journal article" date="2019" name="Int. J. Syst. Evol. Microbiol.">
        <title>The Global Catalogue of Microorganisms (GCM) 10K type strain sequencing project: providing services to taxonomists for standard genome sequencing and annotation.</title>
        <authorList>
            <consortium name="The Broad Institute Genomics Platform"/>
            <consortium name="The Broad Institute Genome Sequencing Center for Infectious Disease"/>
            <person name="Wu L."/>
            <person name="Ma J."/>
        </authorList>
    </citation>
    <scope>NUCLEOTIDE SEQUENCE [LARGE SCALE GENOMIC DNA]</scope>
    <source>
        <strain evidence="2">JCM 17342</strain>
    </source>
</reference>
<proteinExistence type="predicted"/>
<keyword evidence="2" id="KW-1185">Reference proteome</keyword>
<evidence type="ECO:0000313" key="1">
    <source>
        <dbReference type="EMBL" id="GAA4028101.1"/>
    </source>
</evidence>
<organism evidence="1 2">
    <name type="scientific">Allokutzneria multivorans</name>
    <dbReference type="NCBI Taxonomy" id="1142134"/>
    <lineage>
        <taxon>Bacteria</taxon>
        <taxon>Bacillati</taxon>
        <taxon>Actinomycetota</taxon>
        <taxon>Actinomycetes</taxon>
        <taxon>Pseudonocardiales</taxon>
        <taxon>Pseudonocardiaceae</taxon>
        <taxon>Allokutzneria</taxon>
    </lineage>
</organism>